<dbReference type="AlphaFoldDB" id="A0A6M3LQQ2"/>
<protein>
    <submittedName>
        <fullName evidence="1">Uncharacterized protein</fullName>
    </submittedName>
</protein>
<sequence length="80" mass="8947">MKKSDFAKSFGGFKSGARFEVLNGPQVGRTFEITEHKGIVDPDGFSAFAIKFNTGEKEVCAKSIIYDAFDNKYEFAIKRI</sequence>
<accession>A0A6M3LQQ2</accession>
<gene>
    <name evidence="1" type="ORF">MM415B06178_0007</name>
</gene>
<proteinExistence type="predicted"/>
<dbReference type="EMBL" id="MT143499">
    <property type="protein sequence ID" value="QJA97500.1"/>
    <property type="molecule type" value="Genomic_DNA"/>
</dbReference>
<reference evidence="1" key="1">
    <citation type="submission" date="2020-03" db="EMBL/GenBank/DDBJ databases">
        <title>The deep terrestrial virosphere.</title>
        <authorList>
            <person name="Holmfeldt K."/>
            <person name="Nilsson E."/>
            <person name="Simone D."/>
            <person name="Lopez-Fernandez M."/>
            <person name="Wu X."/>
            <person name="de Brujin I."/>
            <person name="Lundin D."/>
            <person name="Andersson A."/>
            <person name="Bertilsson S."/>
            <person name="Dopson M."/>
        </authorList>
    </citation>
    <scope>NUCLEOTIDE SEQUENCE</scope>
    <source>
        <strain evidence="1">MM415B06178</strain>
    </source>
</reference>
<name>A0A6M3LQQ2_9ZZZZ</name>
<organism evidence="1">
    <name type="scientific">viral metagenome</name>
    <dbReference type="NCBI Taxonomy" id="1070528"/>
    <lineage>
        <taxon>unclassified sequences</taxon>
        <taxon>metagenomes</taxon>
        <taxon>organismal metagenomes</taxon>
    </lineage>
</organism>
<evidence type="ECO:0000313" key="1">
    <source>
        <dbReference type="EMBL" id="QJA97500.1"/>
    </source>
</evidence>